<dbReference type="EMBL" id="JAODUP010000271">
    <property type="protein sequence ID" value="KAK2154311.1"/>
    <property type="molecule type" value="Genomic_DNA"/>
</dbReference>
<feature type="compositionally biased region" description="Polar residues" evidence="1">
    <location>
        <begin position="322"/>
        <end position="336"/>
    </location>
</feature>
<evidence type="ECO:0000313" key="2">
    <source>
        <dbReference type="EMBL" id="KAK2154311.1"/>
    </source>
</evidence>
<organism evidence="2 3">
    <name type="scientific">Paralvinella palmiformis</name>
    <dbReference type="NCBI Taxonomy" id="53620"/>
    <lineage>
        <taxon>Eukaryota</taxon>
        <taxon>Metazoa</taxon>
        <taxon>Spiralia</taxon>
        <taxon>Lophotrochozoa</taxon>
        <taxon>Annelida</taxon>
        <taxon>Polychaeta</taxon>
        <taxon>Sedentaria</taxon>
        <taxon>Canalipalpata</taxon>
        <taxon>Terebellida</taxon>
        <taxon>Terebelliformia</taxon>
        <taxon>Alvinellidae</taxon>
        <taxon>Paralvinella</taxon>
    </lineage>
</organism>
<dbReference type="AlphaFoldDB" id="A0AAD9JKD1"/>
<feature type="region of interest" description="Disordered" evidence="1">
    <location>
        <begin position="322"/>
        <end position="341"/>
    </location>
</feature>
<comment type="caution">
    <text evidence="2">The sequence shown here is derived from an EMBL/GenBank/DDBJ whole genome shotgun (WGS) entry which is preliminary data.</text>
</comment>
<proteinExistence type="predicted"/>
<name>A0AAD9JKD1_9ANNE</name>
<protein>
    <submittedName>
        <fullName evidence="2">Uncharacterized protein</fullName>
    </submittedName>
</protein>
<accession>A0AAD9JKD1</accession>
<dbReference type="Proteomes" id="UP001208570">
    <property type="component" value="Unassembled WGS sequence"/>
</dbReference>
<evidence type="ECO:0000256" key="1">
    <source>
        <dbReference type="SAM" id="MobiDB-lite"/>
    </source>
</evidence>
<gene>
    <name evidence="2" type="ORF">LSH36_271g04027</name>
</gene>
<evidence type="ECO:0000313" key="3">
    <source>
        <dbReference type="Proteomes" id="UP001208570"/>
    </source>
</evidence>
<sequence>MVKTKQRPVKGRQHVIHTEVPCEQWISKKKEQKCTATNKLRTLFGKAKPRNPLIEIQFSSQPIEIKQTKQTTLNKYFVKEHCGSHLHHDHPPTDCSVNVETVKENATPKTDHELEWTETSGMQESLRCSGHAWEEQVCSKSPIGCRKDIRADENKMRPTADSELDVCRSKVLGALMRKEQFQEKNLIPNECNHDELGNIMCVQITSNRTESGSKFFMEQFPDTSVLSNPGSNEETTCMDQMSINLNTVKSSRCLSSQEYSDPQVDKRVNNKMSVFDAVEQFSVKLKMIRNEVIYGCKQLGKKPADSETQPLTFHVQESSCDQPTDCTTSSDQQVDGRQSHDWGRCNDNESCDLTFHITDEDLMVNGDNLEDCEDSQLSDLTFH</sequence>
<keyword evidence="3" id="KW-1185">Reference proteome</keyword>
<reference evidence="2" key="1">
    <citation type="journal article" date="2023" name="Mol. Biol. Evol.">
        <title>Third-Generation Sequencing Reveals the Adaptive Role of the Epigenome in Three Deep-Sea Polychaetes.</title>
        <authorList>
            <person name="Perez M."/>
            <person name="Aroh O."/>
            <person name="Sun Y."/>
            <person name="Lan Y."/>
            <person name="Juniper S.K."/>
            <person name="Young C.R."/>
            <person name="Angers B."/>
            <person name="Qian P.Y."/>
        </authorList>
    </citation>
    <scope>NUCLEOTIDE SEQUENCE</scope>
    <source>
        <strain evidence="2">P08H-3</strain>
    </source>
</reference>